<proteinExistence type="predicted"/>
<name>A0A1J5SZT6_9ZZZZ</name>
<evidence type="ECO:0000313" key="1">
    <source>
        <dbReference type="EMBL" id="OIR04822.1"/>
    </source>
</evidence>
<protein>
    <submittedName>
        <fullName evidence="2">Uncharacterized protein</fullName>
    </submittedName>
</protein>
<organism evidence="2">
    <name type="scientific">mine drainage metagenome</name>
    <dbReference type="NCBI Taxonomy" id="410659"/>
    <lineage>
        <taxon>unclassified sequences</taxon>
        <taxon>metagenomes</taxon>
        <taxon>ecological metagenomes</taxon>
    </lineage>
</organism>
<gene>
    <name evidence="2" type="ORF">GALL_122370</name>
    <name evidence="1" type="ORF">GALL_132080</name>
</gene>
<comment type="caution">
    <text evidence="2">The sequence shown here is derived from an EMBL/GenBank/DDBJ whole genome shotgun (WGS) entry which is preliminary data.</text>
</comment>
<reference evidence="2" key="1">
    <citation type="submission" date="2016-10" db="EMBL/GenBank/DDBJ databases">
        <title>Sequence of Gallionella enrichment culture.</title>
        <authorList>
            <person name="Poehlein A."/>
            <person name="Muehling M."/>
            <person name="Daniel R."/>
        </authorList>
    </citation>
    <scope>NUCLEOTIDE SEQUENCE</scope>
</reference>
<sequence length="52" mass="5759">MQVSASLNQKIAQAVQTSMRIEGCKPVQSAAVKKQAQALMEQHRVQVSVHRK</sequence>
<evidence type="ECO:0000313" key="2">
    <source>
        <dbReference type="EMBL" id="OIR05494.1"/>
    </source>
</evidence>
<dbReference type="EMBL" id="MLJW01000049">
    <property type="protein sequence ID" value="OIR05494.1"/>
    <property type="molecule type" value="Genomic_DNA"/>
</dbReference>
<dbReference type="EMBL" id="MLJW01000055">
    <property type="protein sequence ID" value="OIR04822.1"/>
    <property type="molecule type" value="Genomic_DNA"/>
</dbReference>
<dbReference type="AlphaFoldDB" id="A0A1J5SZT6"/>
<accession>A0A1J5SZT6</accession>